<comment type="caution">
    <text evidence="3">The sequence shown here is derived from an EMBL/GenBank/DDBJ whole genome shotgun (WGS) entry which is preliminary data.</text>
</comment>
<evidence type="ECO:0000256" key="2">
    <source>
        <dbReference type="SAM" id="Phobius"/>
    </source>
</evidence>
<dbReference type="GeneID" id="39592002"/>
<feature type="region of interest" description="Disordered" evidence="1">
    <location>
        <begin position="1"/>
        <end position="32"/>
    </location>
</feature>
<reference evidence="3 4" key="1">
    <citation type="submission" date="2018-11" db="EMBL/GenBank/DDBJ databases">
        <title>Genome sequence of Apiotrichum porosum DSM 27194.</title>
        <authorList>
            <person name="Aliyu H."/>
            <person name="Gorte O."/>
            <person name="Ochsenreither K."/>
        </authorList>
    </citation>
    <scope>NUCLEOTIDE SEQUENCE [LARGE SCALE GENOMIC DNA]</scope>
    <source>
        <strain evidence="3 4">DSM 27194</strain>
    </source>
</reference>
<feature type="transmembrane region" description="Helical" evidence="2">
    <location>
        <begin position="149"/>
        <end position="170"/>
    </location>
</feature>
<evidence type="ECO:0000313" key="4">
    <source>
        <dbReference type="Proteomes" id="UP000279236"/>
    </source>
</evidence>
<protein>
    <submittedName>
        <fullName evidence="3">Uncharacterized protein</fullName>
    </submittedName>
</protein>
<keyword evidence="4" id="KW-1185">Reference proteome</keyword>
<feature type="region of interest" description="Disordered" evidence="1">
    <location>
        <begin position="308"/>
        <end position="334"/>
    </location>
</feature>
<feature type="compositionally biased region" description="Basic and acidic residues" evidence="1">
    <location>
        <begin position="1"/>
        <end position="26"/>
    </location>
</feature>
<feature type="transmembrane region" description="Helical" evidence="2">
    <location>
        <begin position="40"/>
        <end position="61"/>
    </location>
</feature>
<evidence type="ECO:0000256" key="1">
    <source>
        <dbReference type="SAM" id="MobiDB-lite"/>
    </source>
</evidence>
<accession>A0A427XUR8</accession>
<organism evidence="3 4">
    <name type="scientific">Apiotrichum porosum</name>
    <dbReference type="NCBI Taxonomy" id="105984"/>
    <lineage>
        <taxon>Eukaryota</taxon>
        <taxon>Fungi</taxon>
        <taxon>Dikarya</taxon>
        <taxon>Basidiomycota</taxon>
        <taxon>Agaricomycotina</taxon>
        <taxon>Tremellomycetes</taxon>
        <taxon>Trichosporonales</taxon>
        <taxon>Trichosporonaceae</taxon>
        <taxon>Apiotrichum</taxon>
    </lineage>
</organism>
<dbReference type="RefSeq" id="XP_028476713.1">
    <property type="nucleotide sequence ID" value="XM_028622820.1"/>
</dbReference>
<keyword evidence="2" id="KW-0472">Membrane</keyword>
<dbReference type="AlphaFoldDB" id="A0A427XUR8"/>
<dbReference type="Proteomes" id="UP000279236">
    <property type="component" value="Unassembled WGS sequence"/>
</dbReference>
<gene>
    <name evidence="3" type="ORF">EHS24_007459</name>
</gene>
<keyword evidence="2" id="KW-1133">Transmembrane helix</keyword>
<keyword evidence="2" id="KW-0812">Transmembrane</keyword>
<dbReference type="EMBL" id="RSCE01000005">
    <property type="protein sequence ID" value="RSH82481.1"/>
    <property type="molecule type" value="Genomic_DNA"/>
</dbReference>
<feature type="transmembrane region" description="Helical" evidence="2">
    <location>
        <begin position="231"/>
        <end position="251"/>
    </location>
</feature>
<dbReference type="OrthoDB" id="61370at2759"/>
<sequence>MKAMNGHRDRTERSSPHHRPWSEPRRTSVRVKHSMRKSPYLVSLFFLLAATTLTLLNIYIADLVRVVIRQPGPIGYETKYGLYQRCTRQLPVPALLYHATPLLEAQSAVPSPLKSHSKPGKWKCEPFPTRSECNQFGEGFCVLWDSAGYTAQLALVPCLFALVSLLFIFLHRGKRSARARARRKQWKLVSGAMFVHCLLQVASVVIILRVFCTDSRFARGAHLSRSMWFGIAAAIVSATTFAFLTFTGLAARRGEPWAAGRSARQARRHKRTRSGRVITVPEGTHIPPEQIVTVGEVVAAADLDEQEHDNEHTSLLAGHEASVAGGGSVRATDV</sequence>
<evidence type="ECO:0000313" key="3">
    <source>
        <dbReference type="EMBL" id="RSH82481.1"/>
    </source>
</evidence>
<proteinExistence type="predicted"/>
<name>A0A427XUR8_9TREE</name>
<feature type="transmembrane region" description="Helical" evidence="2">
    <location>
        <begin position="191"/>
        <end position="211"/>
    </location>
</feature>